<reference evidence="2 3" key="1">
    <citation type="submission" date="2018-05" db="EMBL/GenBank/DDBJ databases">
        <title>Genome Sequence of an Efficient Indole-Degrading Bacterium, Alcaligenes sp.YBY.</title>
        <authorList>
            <person name="Yang B."/>
        </authorList>
    </citation>
    <scope>NUCLEOTIDE SEQUENCE [LARGE SCALE GENOMIC DNA]</scope>
    <source>
        <strain evidence="2 3">YBY</strain>
    </source>
</reference>
<accession>A0A2U2BPB0</accession>
<dbReference type="InterPro" id="IPR025979">
    <property type="entry name" value="ChrR-like_cupin_dom"/>
</dbReference>
<dbReference type="Pfam" id="PF12973">
    <property type="entry name" value="Cupin_7"/>
    <property type="match status" value="1"/>
</dbReference>
<evidence type="ECO:0000259" key="1">
    <source>
        <dbReference type="Pfam" id="PF12973"/>
    </source>
</evidence>
<reference evidence="2 3" key="2">
    <citation type="submission" date="2018-05" db="EMBL/GenBank/DDBJ databases">
        <authorList>
            <person name="Lanie J.A."/>
            <person name="Ng W.-L."/>
            <person name="Kazmierczak K.M."/>
            <person name="Andrzejewski T.M."/>
            <person name="Davidsen T.M."/>
            <person name="Wayne K.J."/>
            <person name="Tettelin H."/>
            <person name="Glass J.I."/>
            <person name="Rusch D."/>
            <person name="Podicherti R."/>
            <person name="Tsui H.-C.T."/>
            <person name="Winkler M.E."/>
        </authorList>
    </citation>
    <scope>NUCLEOTIDE SEQUENCE [LARGE SCALE GENOMIC DNA]</scope>
    <source>
        <strain evidence="2 3">YBY</strain>
    </source>
</reference>
<name>A0A2U2BPB0_ALCFA</name>
<protein>
    <submittedName>
        <fullName evidence="2">Anti-Sigm factor, ChrR</fullName>
    </submittedName>
</protein>
<comment type="caution">
    <text evidence="2">The sequence shown here is derived from an EMBL/GenBank/DDBJ whole genome shotgun (WGS) entry which is preliminary data.</text>
</comment>
<dbReference type="EMBL" id="QEXO01000001">
    <property type="protein sequence ID" value="PWE15838.1"/>
    <property type="molecule type" value="Genomic_DNA"/>
</dbReference>
<dbReference type="InterPro" id="IPR014710">
    <property type="entry name" value="RmlC-like_jellyroll"/>
</dbReference>
<feature type="domain" description="ChrR-like cupin" evidence="1">
    <location>
        <begin position="31"/>
        <end position="126"/>
    </location>
</feature>
<sequence length="143" mass="16263">MSTETNTTEQAESKHYAQRLKGKLEPTQGGSVYVDPESMEWQPSQFEKISMKVLYRNDAEGEMTVLLKWEPGAVLPFHRHPEIEQSYVLQGSFYDHDGICRAGQYVWRHPGSLHETHSDEGCILLAVYRKPNVFFGTAGFQAA</sequence>
<dbReference type="RefSeq" id="WP_109088411.1">
    <property type="nucleotide sequence ID" value="NZ_QEXO01000001.1"/>
</dbReference>
<dbReference type="Proteomes" id="UP000245216">
    <property type="component" value="Unassembled WGS sequence"/>
</dbReference>
<evidence type="ECO:0000313" key="2">
    <source>
        <dbReference type="EMBL" id="PWE15838.1"/>
    </source>
</evidence>
<gene>
    <name evidence="2" type="ORF">DF183_03670</name>
</gene>
<dbReference type="AlphaFoldDB" id="A0A2U2BPB0"/>
<dbReference type="Gene3D" id="2.60.120.10">
    <property type="entry name" value="Jelly Rolls"/>
    <property type="match status" value="1"/>
</dbReference>
<proteinExistence type="predicted"/>
<dbReference type="STRING" id="511.UZ73_01430"/>
<evidence type="ECO:0000313" key="3">
    <source>
        <dbReference type="Proteomes" id="UP000245216"/>
    </source>
</evidence>
<dbReference type="SUPFAM" id="SSF51182">
    <property type="entry name" value="RmlC-like cupins"/>
    <property type="match status" value="1"/>
</dbReference>
<dbReference type="InterPro" id="IPR011051">
    <property type="entry name" value="RmlC_Cupin_sf"/>
</dbReference>
<organism evidence="2 3">
    <name type="scientific">Alcaligenes faecalis</name>
    <dbReference type="NCBI Taxonomy" id="511"/>
    <lineage>
        <taxon>Bacteria</taxon>
        <taxon>Pseudomonadati</taxon>
        <taxon>Pseudomonadota</taxon>
        <taxon>Betaproteobacteria</taxon>
        <taxon>Burkholderiales</taxon>
        <taxon>Alcaligenaceae</taxon>
        <taxon>Alcaligenes</taxon>
    </lineage>
</organism>